<keyword evidence="1" id="KW-0472">Membrane</keyword>
<evidence type="ECO:0000313" key="3">
    <source>
        <dbReference type="EMBL" id="KKP69961.1"/>
    </source>
</evidence>
<sequence>MHNRVFIILSILFLLLITSLNIGPVFAACETSGCCPAGSQNSCCGGGDGGGGYTYDCTACGTTPSPTGKCCMEWPDDSCGCPSATHCGGGGCGYGDTCGCTIGACSTGDDDDCNQPCGGCFPCDACATIGSIPEENPLMLSFTDAEYGKTTEEEITSCQNSLVGTVNASSSDKEVVLSSLNTPIWKLAIFDTYDWIDNNKTLLLGGISGVLILIAVSLKLIFRNH</sequence>
<dbReference type="Proteomes" id="UP000034581">
    <property type="component" value="Unassembled WGS sequence"/>
</dbReference>
<dbReference type="AlphaFoldDB" id="A0A0G0C1J8"/>
<accession>A0A0G0C1J8</accession>
<dbReference type="PROSITE" id="PS51257">
    <property type="entry name" value="PROKAR_LIPOPROTEIN"/>
    <property type="match status" value="1"/>
</dbReference>
<evidence type="ECO:0000313" key="4">
    <source>
        <dbReference type="Proteomes" id="UP000034581"/>
    </source>
</evidence>
<proteinExistence type="predicted"/>
<evidence type="ECO:0000256" key="2">
    <source>
        <dbReference type="SAM" id="SignalP"/>
    </source>
</evidence>
<dbReference type="STRING" id="1618350.UR67_C0002G0081"/>
<feature type="transmembrane region" description="Helical" evidence="1">
    <location>
        <begin position="202"/>
        <end position="222"/>
    </location>
</feature>
<evidence type="ECO:0000256" key="1">
    <source>
        <dbReference type="SAM" id="Phobius"/>
    </source>
</evidence>
<keyword evidence="2" id="KW-0732">Signal</keyword>
<feature type="signal peptide" evidence="2">
    <location>
        <begin position="1"/>
        <end position="27"/>
    </location>
</feature>
<reference evidence="3 4" key="1">
    <citation type="journal article" date="2015" name="Nature">
        <title>rRNA introns, odd ribosomes, and small enigmatic genomes across a large radiation of phyla.</title>
        <authorList>
            <person name="Brown C.T."/>
            <person name="Hug L.A."/>
            <person name="Thomas B.C."/>
            <person name="Sharon I."/>
            <person name="Castelle C.J."/>
            <person name="Singh A."/>
            <person name="Wilkins M.J."/>
            <person name="Williams K.H."/>
            <person name="Banfield J.F."/>
        </authorList>
    </citation>
    <scope>NUCLEOTIDE SEQUENCE [LARGE SCALE GENOMIC DNA]</scope>
</reference>
<protein>
    <submittedName>
        <fullName evidence="3">Uncharacterized protein</fullName>
    </submittedName>
</protein>
<comment type="caution">
    <text evidence="3">The sequence shown here is derived from an EMBL/GenBank/DDBJ whole genome shotgun (WGS) entry which is preliminary data.</text>
</comment>
<keyword evidence="1" id="KW-1133">Transmembrane helix</keyword>
<gene>
    <name evidence="3" type="ORF">UR67_C0002G0081</name>
</gene>
<keyword evidence="1" id="KW-0812">Transmembrane</keyword>
<name>A0A0G0C1J8_UNCC3</name>
<organism evidence="3 4">
    <name type="scientific">candidate division CPR3 bacterium GW2011_GWF2_35_18</name>
    <dbReference type="NCBI Taxonomy" id="1618350"/>
    <lineage>
        <taxon>Bacteria</taxon>
        <taxon>Bacteria division CPR3</taxon>
    </lineage>
</organism>
<dbReference type="EMBL" id="LBQB01000002">
    <property type="protein sequence ID" value="KKP69961.1"/>
    <property type="molecule type" value="Genomic_DNA"/>
</dbReference>
<feature type="chain" id="PRO_5002531564" evidence="2">
    <location>
        <begin position="28"/>
        <end position="225"/>
    </location>
</feature>